<keyword evidence="2" id="KW-0808">Transferase</keyword>
<gene>
    <name evidence="2" type="ORF">H6F99_18150</name>
</gene>
<protein>
    <submittedName>
        <fullName evidence="2">Methyltransferase domain-containing protein</fullName>
    </submittedName>
</protein>
<dbReference type="SUPFAM" id="SSF53335">
    <property type="entry name" value="S-adenosyl-L-methionine-dependent methyltransferases"/>
    <property type="match status" value="1"/>
</dbReference>
<evidence type="ECO:0000313" key="2">
    <source>
        <dbReference type="EMBL" id="MBD2280132.1"/>
    </source>
</evidence>
<name>A0ABR8C279_APHFL</name>
<evidence type="ECO:0000259" key="1">
    <source>
        <dbReference type="Pfam" id="PF08241"/>
    </source>
</evidence>
<dbReference type="Proteomes" id="UP000606721">
    <property type="component" value="Unassembled WGS sequence"/>
</dbReference>
<dbReference type="GO" id="GO:0008168">
    <property type="term" value="F:methyltransferase activity"/>
    <property type="evidence" value="ECO:0007669"/>
    <property type="project" value="UniProtKB-KW"/>
</dbReference>
<dbReference type="Pfam" id="PF08241">
    <property type="entry name" value="Methyltransf_11"/>
    <property type="match status" value="1"/>
</dbReference>
<dbReference type="InterPro" id="IPR029063">
    <property type="entry name" value="SAM-dependent_MTases_sf"/>
</dbReference>
<dbReference type="GO" id="GO:0032259">
    <property type="term" value="P:methylation"/>
    <property type="evidence" value="ECO:0007669"/>
    <property type="project" value="UniProtKB-KW"/>
</dbReference>
<feature type="domain" description="Methyltransferase type 11" evidence="1">
    <location>
        <begin position="61"/>
        <end position="112"/>
    </location>
</feature>
<organism evidence="2 3">
    <name type="scientific">Aphanizomenon flos-aquae FACHB-1040</name>
    <dbReference type="NCBI Taxonomy" id="2692887"/>
    <lineage>
        <taxon>Bacteria</taxon>
        <taxon>Bacillati</taxon>
        <taxon>Cyanobacteriota</taxon>
        <taxon>Cyanophyceae</taxon>
        <taxon>Nostocales</taxon>
        <taxon>Aphanizomenonaceae</taxon>
        <taxon>Aphanizomenon</taxon>
    </lineage>
</organism>
<proteinExistence type="predicted"/>
<reference evidence="2 3" key="1">
    <citation type="journal article" date="2020" name="ISME J.">
        <title>Comparative genomics reveals insights into cyanobacterial evolution and habitat adaptation.</title>
        <authorList>
            <person name="Chen M.Y."/>
            <person name="Teng W.K."/>
            <person name="Zhao L."/>
            <person name="Hu C.X."/>
            <person name="Zhou Y.K."/>
            <person name="Han B.P."/>
            <person name="Song L.R."/>
            <person name="Shu W.S."/>
        </authorList>
    </citation>
    <scope>NUCLEOTIDE SEQUENCE [LARGE SCALE GENOMIC DNA]</scope>
    <source>
        <strain evidence="2 3">FACHB-1040</strain>
    </source>
</reference>
<keyword evidence="2" id="KW-0489">Methyltransferase</keyword>
<dbReference type="Gene3D" id="3.40.50.150">
    <property type="entry name" value="Vaccinia Virus protein VP39"/>
    <property type="match status" value="1"/>
</dbReference>
<sequence>MHQSSIDKMQSFKDKYLQDKQSDKLIIFDLGSQNIGGSYSPIFESPNWEYFGVDVEAGENVDIVISNPYRWDEIQSGSVDVLISGQTLEHIEYFWITIMEIARVLKSDGICCLVAPSSGYEHRYPVDCWRFYPDGMRAIAEFAKLEVLETFTQWKDEDYADGSNVWHDSVLIARKPLDNKELVIESQHFNERYLEILTERGQTDLYRFQLQRSQSDLANLQSKLHQTEYYAQQYKSELEVYKSELEVYKSDLEQSQQCIKAMESSKFWKLRKVWFKFKELTTK</sequence>
<dbReference type="InterPro" id="IPR013216">
    <property type="entry name" value="Methyltransf_11"/>
</dbReference>
<dbReference type="EMBL" id="JACJQT010000052">
    <property type="protein sequence ID" value="MBD2280132.1"/>
    <property type="molecule type" value="Genomic_DNA"/>
</dbReference>
<evidence type="ECO:0000313" key="3">
    <source>
        <dbReference type="Proteomes" id="UP000606721"/>
    </source>
</evidence>
<accession>A0ABR8C279</accession>
<keyword evidence="3" id="KW-1185">Reference proteome</keyword>
<comment type="caution">
    <text evidence="2">The sequence shown here is derived from an EMBL/GenBank/DDBJ whole genome shotgun (WGS) entry which is preliminary data.</text>
</comment>
<dbReference type="RefSeq" id="WP_190383796.1">
    <property type="nucleotide sequence ID" value="NZ_JACJQT010000052.1"/>
</dbReference>
<dbReference type="CDD" id="cd02440">
    <property type="entry name" value="AdoMet_MTases"/>
    <property type="match status" value="1"/>
</dbReference>